<evidence type="ECO:0000256" key="1">
    <source>
        <dbReference type="ARBA" id="ARBA00022737"/>
    </source>
</evidence>
<protein>
    <recommendedName>
        <fullName evidence="6">MalT-like TPR region domain-containing protein</fullName>
    </recommendedName>
</protein>
<dbReference type="AlphaFoldDB" id="A0A7S2EU08"/>
<sequence length="616" mass="70730">MASSTSLLIKSKRFNHSFNHNAVCSHFERRCYSEAITTKLGRMTAILPPATMTSTTMTTFSSKKNLNQDPLHQLDTIYWKNSILNSRDKTNDNRMLSRHYHSSSISTSPSTTTTATTTTEEEEATSSTNRAVELEEITKAKLTLHSSDDSPYQTLQERLKDARTQHDQLLLQSTSSASDEEAITIAKSHMNVGKLCYDLGILLDAQQEYESALTLLLSHFHGNDNEDMASTMHILGSIHARLGDIAEATKWYEGSLDMKRRLYLKDGVLHHPEIGRGLNGLAMCAIQYYSTRQQGDEDDDEEEEETWEDRAIALLEKSLEQYIEYKPPLSPTKQSNDQDNSNDDDDDYFTNPNHPPNHYDVSHINVNIALLHRQMGKHADAMKYYNEALRIKLLHSEDKEEEDESIVRLYLDIGDCQIYMEDYFSAKFSYEEALRIQFRMKETKDENSNNDDDEEEDDNKTTRFFSFLDSKDEDELQNMRVEQEKKRRKEEEEKLKKSTSMEGVIHHNLGRIYAHEGDYEKALSEYKQSLNIKKHIGGHSHIEVAETLNCMGAVYGTLDDLYQALTCFKEALFIFRLHSDEMDEAHDSNIMGAKKNIEMVNNALLLRRTDGDDKIG</sequence>
<dbReference type="InterPro" id="IPR011990">
    <property type="entry name" value="TPR-like_helical_dom_sf"/>
</dbReference>
<dbReference type="PANTHER" id="PTHR45641">
    <property type="entry name" value="TETRATRICOPEPTIDE REPEAT PROTEIN (AFU_ORTHOLOGUE AFUA_6G03870)"/>
    <property type="match status" value="1"/>
</dbReference>
<dbReference type="PROSITE" id="PS50005">
    <property type="entry name" value="TPR"/>
    <property type="match status" value="1"/>
</dbReference>
<dbReference type="EMBL" id="HBGN01037055">
    <property type="protein sequence ID" value="CAD9354998.1"/>
    <property type="molecule type" value="Transcribed_RNA"/>
</dbReference>
<feature type="repeat" description="TPR" evidence="3">
    <location>
        <begin position="503"/>
        <end position="536"/>
    </location>
</feature>
<dbReference type="SUPFAM" id="SSF48452">
    <property type="entry name" value="TPR-like"/>
    <property type="match status" value="2"/>
</dbReference>
<evidence type="ECO:0000256" key="2">
    <source>
        <dbReference type="ARBA" id="ARBA00022803"/>
    </source>
</evidence>
<dbReference type="Pfam" id="PF13424">
    <property type="entry name" value="TPR_12"/>
    <property type="match status" value="2"/>
</dbReference>
<feature type="compositionally biased region" description="Low complexity" evidence="4">
    <location>
        <begin position="102"/>
        <end position="118"/>
    </location>
</feature>
<feature type="compositionally biased region" description="Basic and acidic residues" evidence="4">
    <location>
        <begin position="481"/>
        <end position="496"/>
    </location>
</feature>
<keyword evidence="1" id="KW-0677">Repeat</keyword>
<feature type="region of interest" description="Disordered" evidence="4">
    <location>
        <begin position="99"/>
        <end position="129"/>
    </location>
</feature>
<name>A0A7S2EU08_9STRA</name>
<feature type="region of interest" description="Disordered" evidence="4">
    <location>
        <begin position="476"/>
        <end position="500"/>
    </location>
</feature>
<evidence type="ECO:0000256" key="3">
    <source>
        <dbReference type="PROSITE-ProRule" id="PRU00339"/>
    </source>
</evidence>
<dbReference type="Gene3D" id="1.25.40.10">
    <property type="entry name" value="Tetratricopeptide repeat domain"/>
    <property type="match status" value="3"/>
</dbReference>
<dbReference type="Pfam" id="PF13181">
    <property type="entry name" value="TPR_8"/>
    <property type="match status" value="2"/>
</dbReference>
<dbReference type="InterPro" id="IPR019734">
    <property type="entry name" value="TPR_rpt"/>
</dbReference>
<proteinExistence type="predicted"/>
<accession>A0A7S2EU08</accession>
<reference evidence="5" key="1">
    <citation type="submission" date="2021-01" db="EMBL/GenBank/DDBJ databases">
        <authorList>
            <person name="Corre E."/>
            <person name="Pelletier E."/>
            <person name="Niang G."/>
            <person name="Scheremetjew M."/>
            <person name="Finn R."/>
            <person name="Kale V."/>
            <person name="Holt S."/>
            <person name="Cochrane G."/>
            <person name="Meng A."/>
            <person name="Brown T."/>
            <person name="Cohen L."/>
        </authorList>
    </citation>
    <scope>NUCLEOTIDE SEQUENCE</scope>
    <source>
        <strain evidence="5">Pop2</strain>
    </source>
</reference>
<evidence type="ECO:0008006" key="6">
    <source>
        <dbReference type="Google" id="ProtNLM"/>
    </source>
</evidence>
<evidence type="ECO:0000256" key="4">
    <source>
        <dbReference type="SAM" id="MobiDB-lite"/>
    </source>
</evidence>
<evidence type="ECO:0000313" key="5">
    <source>
        <dbReference type="EMBL" id="CAD9354998.1"/>
    </source>
</evidence>
<organism evidence="5">
    <name type="scientific">Ditylum brightwellii</name>
    <dbReference type="NCBI Taxonomy" id="49249"/>
    <lineage>
        <taxon>Eukaryota</taxon>
        <taxon>Sar</taxon>
        <taxon>Stramenopiles</taxon>
        <taxon>Ochrophyta</taxon>
        <taxon>Bacillariophyta</taxon>
        <taxon>Mediophyceae</taxon>
        <taxon>Lithodesmiophycidae</taxon>
        <taxon>Lithodesmiales</taxon>
        <taxon>Lithodesmiaceae</taxon>
        <taxon>Ditylum</taxon>
    </lineage>
</organism>
<gene>
    <name evidence="5" type="ORF">DBRI1063_LOCUS23771</name>
</gene>
<dbReference type="PANTHER" id="PTHR45641:SF19">
    <property type="entry name" value="NEPHROCYSTIN-3"/>
    <property type="match status" value="1"/>
</dbReference>
<feature type="region of interest" description="Disordered" evidence="4">
    <location>
        <begin position="326"/>
        <end position="360"/>
    </location>
</feature>
<dbReference type="SMART" id="SM00028">
    <property type="entry name" value="TPR"/>
    <property type="match status" value="6"/>
</dbReference>
<keyword evidence="2 3" id="KW-0802">TPR repeat</keyword>